<feature type="region of interest" description="Disordered" evidence="1">
    <location>
        <begin position="1"/>
        <end position="23"/>
    </location>
</feature>
<evidence type="ECO:0008006" key="5">
    <source>
        <dbReference type="Google" id="ProtNLM"/>
    </source>
</evidence>
<feature type="transmembrane region" description="Helical" evidence="2">
    <location>
        <begin position="31"/>
        <end position="51"/>
    </location>
</feature>
<accession>A0A7C8NF79</accession>
<keyword evidence="2" id="KW-1133">Transmembrane helix</keyword>
<name>A0A7C8NF79_ORBOL</name>
<proteinExistence type="predicted"/>
<sequence length="298" mass="32825">MSPTITSLPHHQQRGVPPPPPPSAKITGLDAIIGVGITVGALFFLLLMAVITPKIIRHRREVLTRRRREELEVLEKKRARVGSGSGGSGSGSGSGGEKSGISRAGSEVSRDTVEGKEEVVERGRSRVPRPLPAVGARPSVGNKHPEQCFERKREEPMGTINLKIPFLNFLLVTTIITAPIFAIAYHSSIVEALSTPKTKCKPTCTTKKERARLGKMPTPKSKRLWQRRKKSLKEGFTPILEVEEEDEKSIAMEEKINEDVEELEEKEELNGIPVIEGIQLQVTDSNHDTQDLAQDRVG</sequence>
<feature type="region of interest" description="Disordered" evidence="1">
    <location>
        <begin position="78"/>
        <end position="146"/>
    </location>
</feature>
<evidence type="ECO:0000256" key="1">
    <source>
        <dbReference type="SAM" id="MobiDB-lite"/>
    </source>
</evidence>
<evidence type="ECO:0000313" key="3">
    <source>
        <dbReference type="EMBL" id="KAF3105336.1"/>
    </source>
</evidence>
<evidence type="ECO:0000313" key="4">
    <source>
        <dbReference type="Proteomes" id="UP000475325"/>
    </source>
</evidence>
<feature type="compositionally biased region" description="Gly residues" evidence="1">
    <location>
        <begin position="83"/>
        <end position="98"/>
    </location>
</feature>
<feature type="transmembrane region" description="Helical" evidence="2">
    <location>
        <begin position="166"/>
        <end position="185"/>
    </location>
</feature>
<comment type="caution">
    <text evidence="3">The sequence shown here is derived from an EMBL/GenBank/DDBJ whole genome shotgun (WGS) entry which is preliminary data.</text>
</comment>
<reference evidence="3 4" key="1">
    <citation type="submission" date="2019-06" db="EMBL/GenBank/DDBJ databases">
        <authorList>
            <person name="Palmer J.M."/>
        </authorList>
    </citation>
    <scope>NUCLEOTIDE SEQUENCE [LARGE SCALE GENOMIC DNA]</scope>
    <source>
        <strain evidence="3 4">TWF102</strain>
    </source>
</reference>
<keyword evidence="2" id="KW-0812">Transmembrane</keyword>
<dbReference type="EMBL" id="WIQW01000014">
    <property type="protein sequence ID" value="KAF3105336.1"/>
    <property type="molecule type" value="Genomic_DNA"/>
</dbReference>
<organism evidence="3 4">
    <name type="scientific">Orbilia oligospora</name>
    <name type="common">Nematode-trapping fungus</name>
    <name type="synonym">Arthrobotrys oligospora</name>
    <dbReference type="NCBI Taxonomy" id="2813651"/>
    <lineage>
        <taxon>Eukaryota</taxon>
        <taxon>Fungi</taxon>
        <taxon>Dikarya</taxon>
        <taxon>Ascomycota</taxon>
        <taxon>Pezizomycotina</taxon>
        <taxon>Orbiliomycetes</taxon>
        <taxon>Orbiliales</taxon>
        <taxon>Orbiliaceae</taxon>
        <taxon>Orbilia</taxon>
    </lineage>
</organism>
<dbReference type="AlphaFoldDB" id="A0A7C8NF79"/>
<protein>
    <recommendedName>
        <fullName evidence="5">Transmembrane protein</fullName>
    </recommendedName>
</protein>
<dbReference type="Proteomes" id="UP000475325">
    <property type="component" value="Unassembled WGS sequence"/>
</dbReference>
<gene>
    <name evidence="3" type="ORF">TWF102_002265</name>
</gene>
<keyword evidence="2" id="KW-0472">Membrane</keyword>
<feature type="compositionally biased region" description="Basic and acidic residues" evidence="1">
    <location>
        <begin position="108"/>
        <end position="124"/>
    </location>
</feature>
<feature type="compositionally biased region" description="Polar residues" evidence="1">
    <location>
        <begin position="1"/>
        <end position="10"/>
    </location>
</feature>
<evidence type="ECO:0000256" key="2">
    <source>
        <dbReference type="SAM" id="Phobius"/>
    </source>
</evidence>